<evidence type="ECO:0000313" key="4">
    <source>
        <dbReference type="Proteomes" id="UP000276834"/>
    </source>
</evidence>
<evidence type="ECO:0000313" key="2">
    <source>
        <dbReference type="EMBL" id="RLV63590.1"/>
    </source>
</evidence>
<feature type="region of interest" description="Disordered" evidence="1">
    <location>
        <begin position="36"/>
        <end position="108"/>
    </location>
</feature>
<name>A0A3L8Q8F2_CHLGU</name>
<protein>
    <submittedName>
        <fullName evidence="2">Uncharacterized protein</fullName>
    </submittedName>
</protein>
<dbReference type="Proteomes" id="UP000276834">
    <property type="component" value="Unassembled WGS sequence"/>
</dbReference>
<dbReference type="EMBL" id="QUSF01002378">
    <property type="protein sequence ID" value="RLV63590.1"/>
    <property type="molecule type" value="Genomic_DNA"/>
</dbReference>
<gene>
    <name evidence="3" type="ORF">DV515_00018118</name>
    <name evidence="2" type="ORF">DV515_00018119</name>
</gene>
<reference evidence="2" key="2">
    <citation type="submission" date="2018-08" db="EMBL/GenBank/DDBJ databases">
        <authorList>
            <person name="Sabatino S.J."/>
        </authorList>
    </citation>
    <scope>NUCLEOTIDE SEQUENCE</scope>
    <source>
        <strain evidence="2">Red01</strain>
        <tissue evidence="2">Muscle</tissue>
    </source>
</reference>
<proteinExistence type="predicted"/>
<dbReference type="EMBL" id="QUSF01002377">
    <property type="protein sequence ID" value="RLV63591.1"/>
    <property type="molecule type" value="Genomic_DNA"/>
</dbReference>
<sequence length="108" mass="11213">MPLISWQVWGGRISSENTGGSSPALEQPPDILATAAAKGGTACSRRSDYPSWEAPTGITEPNSRCDAEQIPSAQAVDPGRKTPRPVSHGDGASRVGIQANPPRLVPLG</sequence>
<keyword evidence="4" id="KW-1185">Reference proteome</keyword>
<reference evidence="2 4" key="1">
    <citation type="journal article" date="2018" name="Proc. R. Soc. B">
        <title>A non-coding region near Follistatin controls head colour polymorphism in the Gouldian finch.</title>
        <authorList>
            <person name="Toomey M.B."/>
            <person name="Marques C.I."/>
            <person name="Andrade P."/>
            <person name="Araujo P.M."/>
            <person name="Sabatino S."/>
            <person name="Gazda M.A."/>
            <person name="Afonso S."/>
            <person name="Lopes R.J."/>
            <person name="Corbo J.C."/>
            <person name="Carneiro M."/>
        </authorList>
    </citation>
    <scope>NUCLEOTIDE SEQUENCE [LARGE SCALE GENOMIC DNA]</scope>
    <source>
        <strain evidence="2">Red01</strain>
        <tissue evidence="2">Muscle</tissue>
    </source>
</reference>
<evidence type="ECO:0000313" key="3">
    <source>
        <dbReference type="EMBL" id="RLV63591.1"/>
    </source>
</evidence>
<dbReference type="AlphaFoldDB" id="A0A3L8Q8F2"/>
<evidence type="ECO:0000256" key="1">
    <source>
        <dbReference type="SAM" id="MobiDB-lite"/>
    </source>
</evidence>
<organism evidence="2 4">
    <name type="scientific">Chloebia gouldiae</name>
    <name type="common">Gouldian finch</name>
    <name type="synonym">Erythrura gouldiae</name>
    <dbReference type="NCBI Taxonomy" id="44316"/>
    <lineage>
        <taxon>Eukaryota</taxon>
        <taxon>Metazoa</taxon>
        <taxon>Chordata</taxon>
        <taxon>Craniata</taxon>
        <taxon>Vertebrata</taxon>
        <taxon>Euteleostomi</taxon>
        <taxon>Archelosauria</taxon>
        <taxon>Archosauria</taxon>
        <taxon>Dinosauria</taxon>
        <taxon>Saurischia</taxon>
        <taxon>Theropoda</taxon>
        <taxon>Coelurosauria</taxon>
        <taxon>Aves</taxon>
        <taxon>Neognathae</taxon>
        <taxon>Neoaves</taxon>
        <taxon>Telluraves</taxon>
        <taxon>Australaves</taxon>
        <taxon>Passeriformes</taxon>
        <taxon>Passeroidea</taxon>
        <taxon>Passeridae</taxon>
        <taxon>Chloebia</taxon>
    </lineage>
</organism>
<accession>A0A3L8Q8F2</accession>
<comment type="caution">
    <text evidence="2">The sequence shown here is derived from an EMBL/GenBank/DDBJ whole genome shotgun (WGS) entry which is preliminary data.</text>
</comment>